<protein>
    <submittedName>
        <fullName evidence="1">Uncharacterized protein</fullName>
    </submittedName>
</protein>
<gene>
    <name evidence="1" type="ORF">ColLi_09571</name>
</gene>
<sequence length="86" mass="9139">MVSIEPVFGRAVVAPLLPLDALVDRGDQLAGRPGLYHRRPQSFSDVGDADLGKLGRNPSPGLLNRLKKGVVTLATLCYNKAEDAAV</sequence>
<name>A0AA37GT20_9PEZI</name>
<dbReference type="AlphaFoldDB" id="A0AA37GT20"/>
<dbReference type="EMBL" id="BPPX01000023">
    <property type="protein sequence ID" value="GJC86733.1"/>
    <property type="molecule type" value="Genomic_DNA"/>
</dbReference>
<reference evidence="1 2" key="1">
    <citation type="submission" date="2021-07" db="EMBL/GenBank/DDBJ databases">
        <title>Genome data of Colletotrichum spaethianum.</title>
        <authorList>
            <person name="Utami Y.D."/>
            <person name="Hiruma K."/>
        </authorList>
    </citation>
    <scope>NUCLEOTIDE SEQUENCE [LARGE SCALE GENOMIC DNA]</scope>
    <source>
        <strain evidence="1 2">MAFF 242679</strain>
    </source>
</reference>
<organism evidence="1 2">
    <name type="scientific">Colletotrichum liriopes</name>
    <dbReference type="NCBI Taxonomy" id="708192"/>
    <lineage>
        <taxon>Eukaryota</taxon>
        <taxon>Fungi</taxon>
        <taxon>Dikarya</taxon>
        <taxon>Ascomycota</taxon>
        <taxon>Pezizomycotina</taxon>
        <taxon>Sordariomycetes</taxon>
        <taxon>Hypocreomycetidae</taxon>
        <taxon>Glomerellales</taxon>
        <taxon>Glomerellaceae</taxon>
        <taxon>Colletotrichum</taxon>
        <taxon>Colletotrichum spaethianum species complex</taxon>
    </lineage>
</organism>
<accession>A0AA37GT20</accession>
<dbReference type="Proteomes" id="UP001055172">
    <property type="component" value="Unassembled WGS sequence"/>
</dbReference>
<proteinExistence type="predicted"/>
<comment type="caution">
    <text evidence="1">The sequence shown here is derived from an EMBL/GenBank/DDBJ whole genome shotgun (WGS) entry which is preliminary data.</text>
</comment>
<evidence type="ECO:0000313" key="2">
    <source>
        <dbReference type="Proteomes" id="UP001055172"/>
    </source>
</evidence>
<keyword evidence="2" id="KW-1185">Reference proteome</keyword>
<evidence type="ECO:0000313" key="1">
    <source>
        <dbReference type="EMBL" id="GJC86733.1"/>
    </source>
</evidence>